<organism evidence="1 2">
    <name type="scientific">Romanomermis culicivorax</name>
    <name type="common">Nematode worm</name>
    <dbReference type="NCBI Taxonomy" id="13658"/>
    <lineage>
        <taxon>Eukaryota</taxon>
        <taxon>Metazoa</taxon>
        <taxon>Ecdysozoa</taxon>
        <taxon>Nematoda</taxon>
        <taxon>Enoplea</taxon>
        <taxon>Dorylaimia</taxon>
        <taxon>Mermithida</taxon>
        <taxon>Mermithoidea</taxon>
        <taxon>Mermithidae</taxon>
        <taxon>Romanomermis</taxon>
    </lineage>
</organism>
<sequence>MDDDRSSNDRMFAIERKDVVIDIHVCHSVLKLLFQLKKHTCNRKVHTYLGKSAKARYGKNCVRYGKNAGSMDASACVFFLRPSMDASLRCAP</sequence>
<evidence type="ECO:0000313" key="2">
    <source>
        <dbReference type="WBParaSite" id="nRc.2.0.1.t30095-RA"/>
    </source>
</evidence>
<protein>
    <submittedName>
        <fullName evidence="2">Uncharacterized protein</fullName>
    </submittedName>
</protein>
<reference evidence="2" key="1">
    <citation type="submission" date="2022-11" db="UniProtKB">
        <authorList>
            <consortium name="WormBaseParasite"/>
        </authorList>
    </citation>
    <scope>IDENTIFICATION</scope>
</reference>
<keyword evidence="1" id="KW-1185">Reference proteome</keyword>
<proteinExistence type="predicted"/>
<evidence type="ECO:0000313" key="1">
    <source>
        <dbReference type="Proteomes" id="UP000887565"/>
    </source>
</evidence>
<name>A0A915JUQ1_ROMCU</name>
<dbReference type="WBParaSite" id="nRc.2.0.1.t30095-RA">
    <property type="protein sequence ID" value="nRc.2.0.1.t30095-RA"/>
    <property type="gene ID" value="nRc.2.0.1.g30095"/>
</dbReference>
<dbReference type="AlphaFoldDB" id="A0A915JUQ1"/>
<dbReference type="Proteomes" id="UP000887565">
    <property type="component" value="Unplaced"/>
</dbReference>
<accession>A0A915JUQ1</accession>